<dbReference type="AlphaFoldDB" id="A0AAI8YT79"/>
<dbReference type="Proteomes" id="UP001296104">
    <property type="component" value="Unassembled WGS sequence"/>
</dbReference>
<keyword evidence="3" id="KW-1185">Reference proteome</keyword>
<dbReference type="EMBL" id="CAVMBE010000006">
    <property type="protein sequence ID" value="CAK3844561.1"/>
    <property type="molecule type" value="Genomic_DNA"/>
</dbReference>
<comment type="caution">
    <text evidence="2">The sequence shown here is derived from an EMBL/GenBank/DDBJ whole genome shotgun (WGS) entry which is preliminary data.</text>
</comment>
<evidence type="ECO:0000313" key="3">
    <source>
        <dbReference type="Proteomes" id="UP001296104"/>
    </source>
</evidence>
<sequence>MSPNYLEYLPHEFAEYAQRALHGQLAGQKIHSLRIHTFLFSPWQRLLVLQEPADGTRLPGHEPWGVPSTHVIFPRSAEGEETVHTGDRKGQSSEIRDSVRVSARDSIHDMLEQIGGQKLRDIGKEGDDVIFGVDGGWSQSQAGVQEPSLTVNLAVVFHCSANVDLTSLERYREGRFGLNGREY</sequence>
<evidence type="ECO:0000313" key="2">
    <source>
        <dbReference type="EMBL" id="CAK3844561.1"/>
    </source>
</evidence>
<organism evidence="2 3">
    <name type="scientific">Lecanosticta acicola</name>
    <dbReference type="NCBI Taxonomy" id="111012"/>
    <lineage>
        <taxon>Eukaryota</taxon>
        <taxon>Fungi</taxon>
        <taxon>Dikarya</taxon>
        <taxon>Ascomycota</taxon>
        <taxon>Pezizomycotina</taxon>
        <taxon>Dothideomycetes</taxon>
        <taxon>Dothideomycetidae</taxon>
        <taxon>Mycosphaerellales</taxon>
        <taxon>Mycosphaerellaceae</taxon>
        <taxon>Lecanosticta</taxon>
    </lineage>
</organism>
<proteinExistence type="predicted"/>
<evidence type="ECO:0000256" key="1">
    <source>
        <dbReference type="SAM" id="MobiDB-lite"/>
    </source>
</evidence>
<feature type="region of interest" description="Disordered" evidence="1">
    <location>
        <begin position="77"/>
        <end position="97"/>
    </location>
</feature>
<protein>
    <submittedName>
        <fullName evidence="2">Uncharacterized protein</fullName>
    </submittedName>
</protein>
<reference evidence="2" key="1">
    <citation type="submission" date="2023-11" db="EMBL/GenBank/DDBJ databases">
        <authorList>
            <person name="Alioto T."/>
            <person name="Alioto T."/>
            <person name="Gomez Garrido J."/>
        </authorList>
    </citation>
    <scope>NUCLEOTIDE SEQUENCE</scope>
</reference>
<name>A0AAI8YT79_9PEZI</name>
<accession>A0AAI8YT79</accession>
<gene>
    <name evidence="2" type="ORF">LECACI_7A001554</name>
</gene>